<name>A0A378Y568_PAEPO</name>
<dbReference type="RefSeq" id="WP_017427164.1">
    <property type="nucleotide sequence ID" value="NZ_CP036496.1"/>
</dbReference>
<protein>
    <submittedName>
        <fullName evidence="1">Coiled-coil domain-containing protein</fullName>
    </submittedName>
</protein>
<evidence type="ECO:0000313" key="2">
    <source>
        <dbReference type="Proteomes" id="UP000254400"/>
    </source>
</evidence>
<dbReference type="AlphaFoldDB" id="A0A378Y568"/>
<dbReference type="InterPro" id="IPR011989">
    <property type="entry name" value="ARM-like"/>
</dbReference>
<dbReference type="Gene3D" id="1.25.10.10">
    <property type="entry name" value="Leucine-rich Repeat Variant"/>
    <property type="match status" value="1"/>
</dbReference>
<accession>A0A378Y568</accession>
<dbReference type="SUPFAM" id="SSF48371">
    <property type="entry name" value="ARM repeat"/>
    <property type="match status" value="1"/>
</dbReference>
<dbReference type="Proteomes" id="UP000254400">
    <property type="component" value="Unassembled WGS sequence"/>
</dbReference>
<dbReference type="InterPro" id="IPR016024">
    <property type="entry name" value="ARM-type_fold"/>
</dbReference>
<sequence>MSIQTDDEGKTFLSIFPTLSYEDRLVSLRELTAIPQPVEDTTALLLQLAQQSSEEDLLRIEALKVIGLYADQSQQPMIMRGIRELLCKPDEDDDVQNAALQTLAWMPCSEAELRLALDIICSDTYILVKGAAFALLRAHKANPFAQHALKQLLQHEEFGASAQRELST</sequence>
<gene>
    <name evidence="1" type="ORF">NCTC10343_05157</name>
</gene>
<reference evidence="1 2" key="1">
    <citation type="submission" date="2018-06" db="EMBL/GenBank/DDBJ databases">
        <authorList>
            <consortium name="Pathogen Informatics"/>
            <person name="Doyle S."/>
        </authorList>
    </citation>
    <scope>NUCLEOTIDE SEQUENCE [LARGE SCALE GENOMIC DNA]</scope>
    <source>
        <strain evidence="1 2">NCTC10343</strain>
    </source>
</reference>
<evidence type="ECO:0000313" key="1">
    <source>
        <dbReference type="EMBL" id="SUA72204.1"/>
    </source>
</evidence>
<proteinExistence type="predicted"/>
<dbReference type="GeneID" id="93348461"/>
<dbReference type="EMBL" id="UGSC01000001">
    <property type="protein sequence ID" value="SUA72204.1"/>
    <property type="molecule type" value="Genomic_DNA"/>
</dbReference>
<organism evidence="1 2">
    <name type="scientific">Paenibacillus polymyxa</name>
    <name type="common">Bacillus polymyxa</name>
    <dbReference type="NCBI Taxonomy" id="1406"/>
    <lineage>
        <taxon>Bacteria</taxon>
        <taxon>Bacillati</taxon>
        <taxon>Bacillota</taxon>
        <taxon>Bacilli</taxon>
        <taxon>Bacillales</taxon>
        <taxon>Paenibacillaceae</taxon>
        <taxon>Paenibacillus</taxon>
    </lineage>
</organism>